<dbReference type="Gene3D" id="3.60.10.10">
    <property type="entry name" value="Endonuclease/exonuclease/phosphatase"/>
    <property type="match status" value="1"/>
</dbReference>
<dbReference type="InterPro" id="IPR054090">
    <property type="entry name" value="Cep192_Spd-2-like_dom"/>
</dbReference>
<dbReference type="RefSeq" id="WP_089839170.1">
    <property type="nucleotide sequence ID" value="NZ_FOZL01000001.1"/>
</dbReference>
<keyword evidence="11" id="KW-1185">Reference proteome</keyword>
<sequence length="1239" mass="125083">MKFGRILPLVYPAARIAIPFFMLLSAGMLVPGIDAQTSVQIHDIMVAGSNPVVGTATTKTLPYSPYSGQNVSVSGIVVGVMSTGDFAGTVYISEPSGSWDSIVLTAEGMPVFGMKSLNPACAVVGATVTVVGQVVLSNSVVATDITAAGTPGTGILPTSCTVTSTSGTMTQSISVSSVLTAFGDALKYTGMTTSATFYAIAPATGTLAEASATETSNGQFWATLSANTTTNNHIFRSAGIAGDEYVPSTAPATVATWAGNPQRVLIDTTTFGGSPVDITVGQSITCTTGSNITVGATAGIGLIDYTLGYARLLIFPTSVCTVNGTVATTTSATADATHFHVGTLDLNRFYSTTGATTGSVALTSPAYSRRLAKASLAIVNSLGKPDILAVQEVQDLTTLSDLAASVNTLGSVSYQPYLVQGNDANSLNLGFLVNATTLVTDSVTQVEKSSTYTTASGGSATLWERPPLVLQAEFVRVGKNYPVTVINVHFTPRDTIGDATLGPDIRAHRAAQAADLSALVQTYQTAGQNVIVSGNLNAFEYNDGYVDVTGIVDGSPAAASAVSLSSATKTTGALTDFVTSVPATSRYNFIERGDAVVYEHILASATVTDHSTASASLASYVSTVTQPHFTTDFAAINTNSSSTPAGLTPHDGFVVAFLIPPVPTTASISPTSIHFGDVDLGGSATQTVNFTNTTTFTSTVTISNIAVSGTNAGDFTQTSPCTSVAMGQTCTISVTFTPSAIGTRTATLTVTNDSTSNPTLTVSLTGDGVDTTATLTPASADFGSVYAGGGTSTAKTFTFTNTSAIAIATKSIAVTGNFSQTNTCPATLAAGASCTISVAFAPLSSGTLTGALTVTDSSTANPTLTAALTGTGLPTTATFSPSTATYPNTIVGNASAAQSFTWTNTSAIPLTVSKVSTTGNFTVSATTCAGSIAANSSCVVSVTFTPTALGTLSGSVSVVSTSSANPTLTATLSGRGVADVEASVSSLSFGNVDLGATSAAQTFTVTNYTAAAISLTATQITSDFAYTTTCAAIIAGSSTCIVSVTFTPTTTGVRTGSLTIDTNDTKYPVLTVALTGNGVDFSIAITPTSGSVIAGDGISPTLTLTPIGGFSAQIALGCTTTAGGSNCTPQTTPLTLASATTMPLAITTTSQYTVIGYGGSLLLGLLSTGSIFLRRRKARTLPLLLAFLIVLGAANLGCSGKLPDRNASPTYPGTYTYTISATDGTVTHTATYQLTVSVK</sequence>
<dbReference type="STRING" id="474950.SAMN05421771_2195"/>
<dbReference type="AlphaFoldDB" id="A0A1I6MAW8"/>
<evidence type="ECO:0000259" key="7">
    <source>
        <dbReference type="Pfam" id="PF15780"/>
    </source>
</evidence>
<comment type="subcellular location">
    <subcellularLocation>
        <location evidence="1">Cell projection</location>
        <location evidence="1">Cilium</location>
    </subcellularLocation>
    <subcellularLocation>
        <location evidence="2">Cytoplasm</location>
    </subcellularLocation>
</comment>
<gene>
    <name evidence="10" type="ORF">SAMN05421771_2195</name>
</gene>
<feature type="domain" description="HYDIN/VesB/CFA65-like Ig-like" evidence="9">
    <location>
        <begin position="895"/>
        <end position="974"/>
    </location>
</feature>
<dbReference type="InterPro" id="IPR013783">
    <property type="entry name" value="Ig-like_fold"/>
</dbReference>
<dbReference type="SUPFAM" id="SSF56219">
    <property type="entry name" value="DNase I-like"/>
    <property type="match status" value="1"/>
</dbReference>
<dbReference type="Gene3D" id="2.60.40.10">
    <property type="entry name" value="Immunoglobulins"/>
    <property type="match status" value="4"/>
</dbReference>
<evidence type="ECO:0000256" key="1">
    <source>
        <dbReference type="ARBA" id="ARBA00004138"/>
    </source>
</evidence>
<evidence type="ECO:0000313" key="10">
    <source>
        <dbReference type="EMBL" id="SFS12855.1"/>
    </source>
</evidence>
<evidence type="ECO:0000256" key="4">
    <source>
        <dbReference type="ARBA" id="ARBA00023069"/>
    </source>
</evidence>
<dbReference type="PANTHER" id="PTHR42834:SF1">
    <property type="entry name" value="ENDONUCLEASE_EXONUCLEASE_PHOSPHATASE FAMILY PROTEIN (AFU_ORTHOLOGUE AFUA_3G09210)"/>
    <property type="match status" value="1"/>
</dbReference>
<feature type="domain" description="Abnormal spindle-like microcephaly-associated protein ASH" evidence="7">
    <location>
        <begin position="670"/>
        <end position="757"/>
    </location>
</feature>
<dbReference type="NCBIfam" id="NF012200">
    <property type="entry name" value="choice_anch_D"/>
    <property type="match status" value="4"/>
</dbReference>
<feature type="domain" description="Cep192/Spd-2-like" evidence="8">
    <location>
        <begin position="980"/>
        <end position="1078"/>
    </location>
</feature>
<proteinExistence type="predicted"/>
<keyword evidence="6" id="KW-0812">Transmembrane</keyword>
<dbReference type="Pfam" id="PF22073">
    <property type="entry name" value="Cep192_D4"/>
    <property type="match status" value="1"/>
</dbReference>
<feature type="transmembrane region" description="Helical" evidence="6">
    <location>
        <begin position="1180"/>
        <end position="1197"/>
    </location>
</feature>
<organism evidence="10 11">
    <name type="scientific">Granulicella pectinivorans</name>
    <dbReference type="NCBI Taxonomy" id="474950"/>
    <lineage>
        <taxon>Bacteria</taxon>
        <taxon>Pseudomonadati</taxon>
        <taxon>Acidobacteriota</taxon>
        <taxon>Terriglobia</taxon>
        <taxon>Terriglobales</taxon>
        <taxon>Acidobacteriaceae</taxon>
        <taxon>Granulicella</taxon>
    </lineage>
</organism>
<dbReference type="Pfam" id="PF22544">
    <property type="entry name" value="HYDIN_VesB_CFA65-like_Ig"/>
    <property type="match status" value="1"/>
</dbReference>
<keyword evidence="6" id="KW-0472">Membrane</keyword>
<reference evidence="10 11" key="1">
    <citation type="submission" date="2016-10" db="EMBL/GenBank/DDBJ databases">
        <authorList>
            <person name="de Groot N.N."/>
        </authorList>
    </citation>
    <scope>NUCLEOTIDE SEQUENCE [LARGE SCALE GENOMIC DNA]</scope>
    <source>
        <strain evidence="10 11">DSM 21001</strain>
    </source>
</reference>
<keyword evidence="6" id="KW-1133">Transmembrane helix</keyword>
<evidence type="ECO:0000313" key="11">
    <source>
        <dbReference type="Proteomes" id="UP000199024"/>
    </source>
</evidence>
<dbReference type="Pfam" id="PF15780">
    <property type="entry name" value="ASH"/>
    <property type="match status" value="2"/>
</dbReference>
<keyword evidence="5" id="KW-0966">Cell projection</keyword>
<keyword evidence="3" id="KW-0963">Cytoplasm</keyword>
<dbReference type="Proteomes" id="UP000199024">
    <property type="component" value="Unassembled WGS sequence"/>
</dbReference>
<keyword evidence="4" id="KW-0969">Cilium</keyword>
<dbReference type="InterPro" id="IPR053879">
    <property type="entry name" value="HYDIN_VesB_CFA65-like_Ig"/>
</dbReference>
<evidence type="ECO:0000256" key="2">
    <source>
        <dbReference type="ARBA" id="ARBA00004496"/>
    </source>
</evidence>
<dbReference type="InterPro" id="IPR031549">
    <property type="entry name" value="ASH"/>
</dbReference>
<dbReference type="GO" id="GO:0005737">
    <property type="term" value="C:cytoplasm"/>
    <property type="evidence" value="ECO:0007669"/>
    <property type="project" value="UniProtKB-SubCell"/>
</dbReference>
<evidence type="ECO:0000259" key="9">
    <source>
        <dbReference type="Pfam" id="PF22544"/>
    </source>
</evidence>
<evidence type="ECO:0000256" key="6">
    <source>
        <dbReference type="SAM" id="Phobius"/>
    </source>
</evidence>
<evidence type="ECO:0000256" key="3">
    <source>
        <dbReference type="ARBA" id="ARBA00022490"/>
    </source>
</evidence>
<accession>A0A1I6MAW8</accession>
<dbReference type="InterPro" id="IPR036691">
    <property type="entry name" value="Endo/exonu/phosph_ase_sf"/>
</dbReference>
<dbReference type="OrthoDB" id="9801679at2"/>
<protein>
    <submittedName>
        <fullName evidence="10">Predicted extracellular nuclease</fullName>
    </submittedName>
</protein>
<evidence type="ECO:0000259" key="8">
    <source>
        <dbReference type="Pfam" id="PF22073"/>
    </source>
</evidence>
<dbReference type="PANTHER" id="PTHR42834">
    <property type="entry name" value="ENDONUCLEASE/EXONUCLEASE/PHOSPHATASE FAMILY PROTEIN (AFU_ORTHOLOGUE AFUA_3G09210)"/>
    <property type="match status" value="1"/>
</dbReference>
<name>A0A1I6MAW8_9BACT</name>
<dbReference type="EMBL" id="FOZL01000001">
    <property type="protein sequence ID" value="SFS12855.1"/>
    <property type="molecule type" value="Genomic_DNA"/>
</dbReference>
<feature type="domain" description="Abnormal spindle-like microcephaly-associated protein ASH" evidence="7">
    <location>
        <begin position="778"/>
        <end position="861"/>
    </location>
</feature>
<evidence type="ECO:0000256" key="5">
    <source>
        <dbReference type="ARBA" id="ARBA00023273"/>
    </source>
</evidence>
<feature type="transmembrane region" description="Helical" evidence="6">
    <location>
        <begin position="1154"/>
        <end position="1173"/>
    </location>
</feature>